<comment type="caution">
    <text evidence="1">The sequence shown here is derived from an EMBL/GenBank/DDBJ whole genome shotgun (WGS) entry which is preliminary data.</text>
</comment>
<sequence length="68" mass="7886">MPRKAKNTIKKSKKTQASKGFEFTFPNIFPDDDENAELQKVKEQQKKMTLNSSFANRDRNKVGEFYGV</sequence>
<organism evidence="1 2">
    <name type="scientific">Ancylostoma ceylanicum</name>
    <dbReference type="NCBI Taxonomy" id="53326"/>
    <lineage>
        <taxon>Eukaryota</taxon>
        <taxon>Metazoa</taxon>
        <taxon>Ecdysozoa</taxon>
        <taxon>Nematoda</taxon>
        <taxon>Chromadorea</taxon>
        <taxon>Rhabditida</taxon>
        <taxon>Rhabditina</taxon>
        <taxon>Rhabditomorpha</taxon>
        <taxon>Strongyloidea</taxon>
        <taxon>Ancylostomatidae</taxon>
        <taxon>Ancylostomatinae</taxon>
        <taxon>Ancylostoma</taxon>
    </lineage>
</organism>
<dbReference type="EMBL" id="JARK01001389">
    <property type="protein sequence ID" value="EYC10921.1"/>
    <property type="molecule type" value="Genomic_DNA"/>
</dbReference>
<reference evidence="2" key="1">
    <citation type="journal article" date="2015" name="Nat. Genet.">
        <title>The genome and transcriptome of the zoonotic hookworm Ancylostoma ceylanicum identify infection-specific gene families.</title>
        <authorList>
            <person name="Schwarz E.M."/>
            <person name="Hu Y."/>
            <person name="Antoshechkin I."/>
            <person name="Miller M.M."/>
            <person name="Sternberg P.W."/>
            <person name="Aroian R.V."/>
        </authorList>
    </citation>
    <scope>NUCLEOTIDE SEQUENCE</scope>
    <source>
        <strain evidence="2">HY135</strain>
    </source>
</reference>
<accession>A0A016U7L3</accession>
<evidence type="ECO:0000313" key="2">
    <source>
        <dbReference type="Proteomes" id="UP000024635"/>
    </source>
</evidence>
<name>A0A016U7L3_9BILA</name>
<proteinExistence type="predicted"/>
<dbReference type="OrthoDB" id="2339771at2759"/>
<gene>
    <name evidence="1" type="primary">Acey_s0053.g2370</name>
    <name evidence="1" type="ORF">Y032_0053g2370</name>
</gene>
<protein>
    <submittedName>
        <fullName evidence="1">Uncharacterized protein</fullName>
    </submittedName>
</protein>
<keyword evidence="2" id="KW-1185">Reference proteome</keyword>
<dbReference type="AlphaFoldDB" id="A0A016U7L3"/>
<dbReference type="Proteomes" id="UP000024635">
    <property type="component" value="Unassembled WGS sequence"/>
</dbReference>
<evidence type="ECO:0000313" key="1">
    <source>
        <dbReference type="EMBL" id="EYC10921.1"/>
    </source>
</evidence>